<protein>
    <submittedName>
        <fullName evidence="1">Uncharacterized protein</fullName>
    </submittedName>
</protein>
<dbReference type="EMBL" id="CP094528">
    <property type="protein sequence ID" value="UOE45914.1"/>
    <property type="molecule type" value="Genomic_DNA"/>
</dbReference>
<sequence>MEQYIAWREEQVLEGRDYSLEAFREHVLSERRREALAAIYETTAPYVGAIAPADIVSDVHRIAIEALKEEA</sequence>
<evidence type="ECO:0000313" key="1">
    <source>
        <dbReference type="EMBL" id="UOE45914.1"/>
    </source>
</evidence>
<dbReference type="Proteomes" id="UP000832097">
    <property type="component" value="Chromosome"/>
</dbReference>
<accession>A0ABY4C4L7</accession>
<name>A0ABY4C4L7_9MICO</name>
<proteinExistence type="predicted"/>
<gene>
    <name evidence="1" type="ORF">MTO99_09295</name>
</gene>
<dbReference type="RefSeq" id="WP_243558640.1">
    <property type="nucleotide sequence ID" value="NZ_CP094528.1"/>
</dbReference>
<keyword evidence="2" id="KW-1185">Reference proteome</keyword>
<evidence type="ECO:0000313" key="2">
    <source>
        <dbReference type="Proteomes" id="UP000832097"/>
    </source>
</evidence>
<organism evidence="1 2">
    <name type="scientific">Agromyces larvae</name>
    <dbReference type="NCBI Taxonomy" id="2929802"/>
    <lineage>
        <taxon>Bacteria</taxon>
        <taxon>Bacillati</taxon>
        <taxon>Actinomycetota</taxon>
        <taxon>Actinomycetes</taxon>
        <taxon>Micrococcales</taxon>
        <taxon>Microbacteriaceae</taxon>
        <taxon>Agromyces</taxon>
    </lineage>
</organism>
<reference evidence="1 2" key="1">
    <citation type="submission" date="2022-03" db="EMBL/GenBank/DDBJ databases">
        <title>Mucilaginibacter sp. isolated from the gut of Protaetia brevitarsis seulensis larvae.</title>
        <authorList>
            <person name="Won M."/>
            <person name="Kim S.-J."/>
            <person name="Kwon S.-W."/>
        </authorList>
    </citation>
    <scope>NUCLEOTIDE SEQUENCE [LARGE SCALE GENOMIC DNA]</scope>
    <source>
        <strain evidence="1 2">CFWR-12</strain>
    </source>
</reference>